<dbReference type="EMBL" id="FN648143">
    <property type="protein sequence ID" value="CBJ25785.1"/>
    <property type="molecule type" value="Genomic_DNA"/>
</dbReference>
<protein>
    <submittedName>
        <fullName evidence="1">Uncharacterized protein</fullName>
    </submittedName>
</protein>
<reference evidence="1 2" key="1">
    <citation type="journal article" date="2010" name="Nature">
        <title>The Ectocarpus genome and the independent evolution of multicellularity in brown algae.</title>
        <authorList>
            <person name="Cock J.M."/>
            <person name="Sterck L."/>
            <person name="Rouze P."/>
            <person name="Scornet D."/>
            <person name="Allen A.E."/>
            <person name="Amoutzias G."/>
            <person name="Anthouard V."/>
            <person name="Artiguenave F."/>
            <person name="Aury J.M."/>
            <person name="Badger J.H."/>
            <person name="Beszteri B."/>
            <person name="Billiau K."/>
            <person name="Bonnet E."/>
            <person name="Bothwell J.H."/>
            <person name="Bowler C."/>
            <person name="Boyen C."/>
            <person name="Brownlee C."/>
            <person name="Carrano C.J."/>
            <person name="Charrier B."/>
            <person name="Cho G.Y."/>
            <person name="Coelho S.M."/>
            <person name="Collen J."/>
            <person name="Corre E."/>
            <person name="Da Silva C."/>
            <person name="Delage L."/>
            <person name="Delaroque N."/>
            <person name="Dittami S.M."/>
            <person name="Doulbeau S."/>
            <person name="Elias M."/>
            <person name="Farnham G."/>
            <person name="Gachon C.M."/>
            <person name="Gschloessl B."/>
            <person name="Heesch S."/>
            <person name="Jabbari K."/>
            <person name="Jubin C."/>
            <person name="Kawai H."/>
            <person name="Kimura K."/>
            <person name="Kloareg B."/>
            <person name="Kupper F.C."/>
            <person name="Lang D."/>
            <person name="Le Bail A."/>
            <person name="Leblanc C."/>
            <person name="Lerouge P."/>
            <person name="Lohr M."/>
            <person name="Lopez P.J."/>
            <person name="Martens C."/>
            <person name="Maumus F."/>
            <person name="Michel G."/>
            <person name="Miranda-Saavedra D."/>
            <person name="Morales J."/>
            <person name="Moreau H."/>
            <person name="Motomura T."/>
            <person name="Nagasato C."/>
            <person name="Napoli C.A."/>
            <person name="Nelson D.R."/>
            <person name="Nyvall-Collen P."/>
            <person name="Peters A.F."/>
            <person name="Pommier C."/>
            <person name="Potin P."/>
            <person name="Poulain J."/>
            <person name="Quesneville H."/>
            <person name="Read B."/>
            <person name="Rensing S.A."/>
            <person name="Ritter A."/>
            <person name="Rousvoal S."/>
            <person name="Samanta M."/>
            <person name="Samson G."/>
            <person name="Schroeder D.C."/>
            <person name="Segurens B."/>
            <person name="Strittmatter M."/>
            <person name="Tonon T."/>
            <person name="Tregear J.W."/>
            <person name="Valentin K."/>
            <person name="von Dassow P."/>
            <person name="Yamagishi T."/>
            <person name="Van de Peer Y."/>
            <person name="Wincker P."/>
        </authorList>
    </citation>
    <scope>NUCLEOTIDE SEQUENCE [LARGE SCALE GENOMIC DNA]</scope>
    <source>
        <strain evidence="2">Ec32 / CCAP1310/4</strain>
    </source>
</reference>
<dbReference type="EMBL" id="FN649737">
    <property type="protein sequence ID" value="CBJ25785.1"/>
    <property type="molecule type" value="Genomic_DNA"/>
</dbReference>
<sequence>MEGKNDGTESWKKKDLKPIRLQGYVKLQVHIQKFLKPAMWLPGLRYPHNWWETWSVATADPEVCVRDMGRAIENVAIAAESSEGIGDGQMVFQLASLRYCAEEGVGYAKMICVSKARWLDIVELKVYKPEGGGEGSEVAAHGYSTGFLPLKIPLACLINIPLCFIPFSDNKIIRNTWMPGIRNRLEHKAFVQEGSERYKL</sequence>
<gene>
    <name evidence="1" type="ORF">Esi_0016_0015</name>
</gene>
<proteinExistence type="predicted"/>
<dbReference type="OrthoDB" id="9993283at2759"/>
<keyword evidence="2" id="KW-1185">Reference proteome</keyword>
<dbReference type="Proteomes" id="UP000002630">
    <property type="component" value="Linkage Group LG12"/>
</dbReference>
<dbReference type="InParanoid" id="D7FLG9"/>
<dbReference type="AlphaFoldDB" id="D7FLG9"/>
<organism evidence="1 2">
    <name type="scientific">Ectocarpus siliculosus</name>
    <name type="common">Brown alga</name>
    <name type="synonym">Conferva siliculosa</name>
    <dbReference type="NCBI Taxonomy" id="2880"/>
    <lineage>
        <taxon>Eukaryota</taxon>
        <taxon>Sar</taxon>
        <taxon>Stramenopiles</taxon>
        <taxon>Ochrophyta</taxon>
        <taxon>PX clade</taxon>
        <taxon>Phaeophyceae</taxon>
        <taxon>Ectocarpales</taxon>
        <taxon>Ectocarpaceae</taxon>
        <taxon>Ectocarpus</taxon>
    </lineage>
</organism>
<evidence type="ECO:0000313" key="2">
    <source>
        <dbReference type="Proteomes" id="UP000002630"/>
    </source>
</evidence>
<accession>D7FLG9</accession>
<name>D7FLG9_ECTSI</name>
<dbReference type="OMA" id="CETWRVE"/>
<evidence type="ECO:0000313" key="1">
    <source>
        <dbReference type="EMBL" id="CBJ25785.1"/>
    </source>
</evidence>